<dbReference type="KEGG" id="est:DN752_18855"/>
<accession>A0A2Z4IMT2</accession>
<evidence type="ECO:0000313" key="2">
    <source>
        <dbReference type="EMBL" id="AWW32029.1"/>
    </source>
</evidence>
<dbReference type="InterPro" id="IPR024775">
    <property type="entry name" value="DinB-like"/>
</dbReference>
<dbReference type="OrthoDB" id="1524454at2"/>
<dbReference type="InterPro" id="IPR034660">
    <property type="entry name" value="DinB/YfiT-like"/>
</dbReference>
<evidence type="ECO:0000259" key="1">
    <source>
        <dbReference type="Pfam" id="PF12867"/>
    </source>
</evidence>
<dbReference type="EMBL" id="CP030041">
    <property type="protein sequence ID" value="AWW32029.1"/>
    <property type="molecule type" value="Genomic_DNA"/>
</dbReference>
<sequence length="181" mass="20688">MTNKIDYWQNSLATTTQDFLSAFQHLDTEQLYQKPNADTWSIAENIQHLIVINSSYFPIFKKVIEGTYQKPFIGKIGFLNKAIGKMILKSVTPDNPKKIKTIPVWNPAKYHSVKNEDLLKAFEAHQTAFSEWLPQLGPAIEQGQVIQSPANKLIAYPLETALDIITTHERRHLEQAKRVSL</sequence>
<feature type="domain" description="DinB-like" evidence="1">
    <location>
        <begin position="12"/>
        <end position="176"/>
    </location>
</feature>
<dbReference type="AlphaFoldDB" id="A0A2Z4IMT2"/>
<evidence type="ECO:0000313" key="3">
    <source>
        <dbReference type="Proteomes" id="UP000248688"/>
    </source>
</evidence>
<name>A0A2Z4IMT2_9BACT</name>
<dbReference type="Proteomes" id="UP000248688">
    <property type="component" value="Chromosome"/>
</dbReference>
<reference evidence="2 3" key="1">
    <citation type="submission" date="2018-06" db="EMBL/GenBank/DDBJ databases">
        <title>Echinicola strongylocentroti sp. nov., isolated from a sea urchin Strongylocentrotus intermedius.</title>
        <authorList>
            <person name="Bae S.S."/>
        </authorList>
    </citation>
    <scope>NUCLEOTIDE SEQUENCE [LARGE SCALE GENOMIC DNA]</scope>
    <source>
        <strain evidence="2 3">MEBiC08714</strain>
    </source>
</reference>
<dbReference type="RefSeq" id="WP_112785402.1">
    <property type="nucleotide sequence ID" value="NZ_CP030041.1"/>
</dbReference>
<dbReference type="Pfam" id="PF12867">
    <property type="entry name" value="DinB_2"/>
    <property type="match status" value="1"/>
</dbReference>
<protein>
    <submittedName>
        <fullName evidence="2">DinB family protein</fullName>
    </submittedName>
</protein>
<keyword evidence="3" id="KW-1185">Reference proteome</keyword>
<dbReference type="SUPFAM" id="SSF109854">
    <property type="entry name" value="DinB/YfiT-like putative metalloenzymes"/>
    <property type="match status" value="1"/>
</dbReference>
<organism evidence="2 3">
    <name type="scientific">Echinicola strongylocentroti</name>
    <dbReference type="NCBI Taxonomy" id="1795355"/>
    <lineage>
        <taxon>Bacteria</taxon>
        <taxon>Pseudomonadati</taxon>
        <taxon>Bacteroidota</taxon>
        <taxon>Cytophagia</taxon>
        <taxon>Cytophagales</taxon>
        <taxon>Cyclobacteriaceae</taxon>
        <taxon>Echinicola</taxon>
    </lineage>
</organism>
<dbReference type="Gene3D" id="1.20.120.450">
    <property type="entry name" value="dinb family like domain"/>
    <property type="match status" value="1"/>
</dbReference>
<gene>
    <name evidence="2" type="ORF">DN752_18855</name>
</gene>
<proteinExistence type="predicted"/>